<evidence type="ECO:0000313" key="4">
    <source>
        <dbReference type="Proteomes" id="UP000178176"/>
    </source>
</evidence>
<name>A0A1F4YGU2_9BACT</name>
<feature type="region of interest" description="Disordered" evidence="2">
    <location>
        <begin position="221"/>
        <end position="254"/>
    </location>
</feature>
<reference evidence="3 4" key="1">
    <citation type="journal article" date="2016" name="Nat. Commun.">
        <title>Thousands of microbial genomes shed light on interconnected biogeochemical processes in an aquifer system.</title>
        <authorList>
            <person name="Anantharaman K."/>
            <person name="Brown C.T."/>
            <person name="Hug L.A."/>
            <person name="Sharon I."/>
            <person name="Castelle C.J."/>
            <person name="Probst A.J."/>
            <person name="Thomas B.C."/>
            <person name="Singh A."/>
            <person name="Wilkins M.J."/>
            <person name="Karaoz U."/>
            <person name="Brodie E.L."/>
            <person name="Williams K.H."/>
            <person name="Hubbard S.S."/>
            <person name="Banfield J.F."/>
        </authorList>
    </citation>
    <scope>NUCLEOTIDE SEQUENCE [LARGE SCALE GENOMIC DNA]</scope>
</reference>
<gene>
    <name evidence="3" type="ORF">A2876_01125</name>
</gene>
<dbReference type="Proteomes" id="UP000178176">
    <property type="component" value="Unassembled WGS sequence"/>
</dbReference>
<comment type="caution">
    <text evidence="3">The sequence shown here is derived from an EMBL/GenBank/DDBJ whole genome shotgun (WGS) entry which is preliminary data.</text>
</comment>
<feature type="coiled-coil region" evidence="1">
    <location>
        <begin position="399"/>
        <end position="426"/>
    </location>
</feature>
<evidence type="ECO:0000256" key="2">
    <source>
        <dbReference type="SAM" id="MobiDB-lite"/>
    </source>
</evidence>
<accession>A0A1F4YGU2</accession>
<organism evidence="3 4">
    <name type="scientific">Candidatus Amesbacteria bacterium RIFCSPHIGHO2_01_FULL_48_32b</name>
    <dbReference type="NCBI Taxonomy" id="1797253"/>
    <lineage>
        <taxon>Bacteria</taxon>
        <taxon>Candidatus Amesiibacteriota</taxon>
    </lineage>
</organism>
<sequence length="916" mass="102313">MPRSSNMTAISETKSSGRIEHAGEFLVGETRFSNRWGRPTAELYDKVIRDEGETVAGVGVDENALADTLGRVIKMGGAEEAVRTMVEVVLEQVESGDLGDRGKIAEALTVNAERVDAAVVQKIRTQNPNAVVEARGVGGIWALKEAARLEISGDPGVDAVLKERAEAFLGEPSVDWTKVAVLKTSRPDILGVIKDAAEAKRVIGFLVGAFTLDELLEKLPGEGKKEEPKPGPAAEAKPEEPKAEDERSERQKADKYGNVAYGVLRQRLQTGKNDGGEDLTFDEANWMRESARLRTEEAGELEVFDVAPSILTSRLKASADRQNYQQVVEEAAVSVEQHAQATNKYGENDYLRGAAGDAVRATRFLAEAELAGRRLTPTERQTRGVHWDPRLPWTQLIDHETDEQKEERLARERMEHERQLAELQAKGWDLETFNQARGQMSAEEREFLDRGTADQLLDLSGRLLAQLDEDEVRAKRAATVMEYILTKLPKDLSREGAHETLTFVTDRLKLWKFGSAFDAFQDNTNEDNIEALIKLSKSESIFSGSEGARRFDRLSTVTRPYRLRLEDSANYSEYLAAGTPEGIKKAFDAVGRELGLVDAKGEVRSLEVATVLRMMKVRGREAFLCGRRREMGGEERRLFRVKGDGWNTFAGMMNYGEYMAARGFIGNGDRKFYNLLVPDYDSLHYKERGKRMILDKLKRERKKWDDAADFPRAFQGMSGGEQKFFRGIFADDLGEVVPTDEKGRRGPESEAWGLVSYDNWLTVVKNGVLTKKAVTEWQAAPSLKTYGKVHGGYTHAFTRFKNVVMTVSGGEDEIYPIFREEILTRMFIETVKRARTDYRETKKEEMPDAELRNGLRDFVFTAEQVSDSEKAFRQVLMTEAGLGSVRGTVKAVAGMGLDIIGLITSEAGVKAGGRRR</sequence>
<feature type="compositionally biased region" description="Basic and acidic residues" evidence="2">
    <location>
        <begin position="236"/>
        <end position="254"/>
    </location>
</feature>
<dbReference type="AlphaFoldDB" id="A0A1F4YGU2"/>
<evidence type="ECO:0000313" key="3">
    <source>
        <dbReference type="EMBL" id="OGC93131.1"/>
    </source>
</evidence>
<proteinExistence type="predicted"/>
<dbReference type="EMBL" id="MEXH01000002">
    <property type="protein sequence ID" value="OGC93131.1"/>
    <property type="molecule type" value="Genomic_DNA"/>
</dbReference>
<evidence type="ECO:0000256" key="1">
    <source>
        <dbReference type="SAM" id="Coils"/>
    </source>
</evidence>
<keyword evidence="1" id="KW-0175">Coiled coil</keyword>
<protein>
    <submittedName>
        <fullName evidence="3">Uncharacterized protein</fullName>
    </submittedName>
</protein>